<dbReference type="Gene3D" id="3.30.1780.10">
    <property type="entry name" value="ornithine cyclodeaminase, domain 1"/>
    <property type="match status" value="1"/>
</dbReference>
<comment type="caution">
    <text evidence="1">The sequence shown here is derived from an EMBL/GenBank/DDBJ whole genome shotgun (WGS) entry which is preliminary data.</text>
</comment>
<dbReference type="PIRSF" id="PIRSF001439">
    <property type="entry name" value="CryM"/>
    <property type="match status" value="1"/>
</dbReference>
<dbReference type="Proteomes" id="UP001501237">
    <property type="component" value="Unassembled WGS sequence"/>
</dbReference>
<dbReference type="InterPro" id="IPR023401">
    <property type="entry name" value="ODC_N"/>
</dbReference>
<gene>
    <name evidence="1" type="ORF">GCM10010468_26180</name>
</gene>
<dbReference type="InterPro" id="IPR003462">
    <property type="entry name" value="ODC_Mu_crystall"/>
</dbReference>
<sequence length="323" mass="33372">MTLILTRSDVLRMITYPEVIGAVRRAHADLAAGEAVLPAPPALRLPGSDAAFLAMAAASRTDGLATVKLLADLPANAERGLPVQRSAILAVSAEDGGCEALLDGGAVTRFRTAAASAVATAALARPDARVLGLVGAGALAFAHAEALAHVMEIEKIVVWSRTPGTSRAFAEATGARVAATAEEAVREADVLCTLTPARDPVVRGAWFPEGLHVNAVGAPPRADHREIDTEGIVRSRVVVDSRATALHESGDVLVPLAEGAITEEHFADELGEVLIGAVPGRTGRAQITLYNSLGVGLQDLAAARLLIDEARRRGLGTEIDLAG</sequence>
<reference evidence="2" key="1">
    <citation type="journal article" date="2019" name="Int. J. Syst. Evol. Microbiol.">
        <title>The Global Catalogue of Microorganisms (GCM) 10K type strain sequencing project: providing services to taxonomists for standard genome sequencing and annotation.</title>
        <authorList>
            <consortium name="The Broad Institute Genomics Platform"/>
            <consortium name="The Broad Institute Genome Sequencing Center for Infectious Disease"/>
            <person name="Wu L."/>
            <person name="Ma J."/>
        </authorList>
    </citation>
    <scope>NUCLEOTIDE SEQUENCE [LARGE SCALE GENOMIC DNA]</scope>
    <source>
        <strain evidence="2">JCM 9377</strain>
    </source>
</reference>
<proteinExistence type="predicted"/>
<accession>A0ABP6Q873</accession>
<dbReference type="Gene3D" id="3.40.50.720">
    <property type="entry name" value="NAD(P)-binding Rossmann-like Domain"/>
    <property type="match status" value="1"/>
</dbReference>
<dbReference type="InterPro" id="IPR036291">
    <property type="entry name" value="NAD(P)-bd_dom_sf"/>
</dbReference>
<organism evidence="1 2">
    <name type="scientific">Actinocorallia longicatena</name>
    <dbReference type="NCBI Taxonomy" id="111803"/>
    <lineage>
        <taxon>Bacteria</taxon>
        <taxon>Bacillati</taxon>
        <taxon>Actinomycetota</taxon>
        <taxon>Actinomycetes</taxon>
        <taxon>Streptosporangiales</taxon>
        <taxon>Thermomonosporaceae</taxon>
        <taxon>Actinocorallia</taxon>
    </lineage>
</organism>
<dbReference type="SUPFAM" id="SSF51735">
    <property type="entry name" value="NAD(P)-binding Rossmann-fold domains"/>
    <property type="match status" value="1"/>
</dbReference>
<dbReference type="PANTHER" id="PTHR13812:SF19">
    <property type="entry name" value="KETIMINE REDUCTASE MU-CRYSTALLIN"/>
    <property type="match status" value="1"/>
</dbReference>
<dbReference type="RefSeq" id="WP_344826922.1">
    <property type="nucleotide sequence ID" value="NZ_BAAAUV010000005.1"/>
</dbReference>
<evidence type="ECO:0000313" key="2">
    <source>
        <dbReference type="Proteomes" id="UP001501237"/>
    </source>
</evidence>
<keyword evidence="2" id="KW-1185">Reference proteome</keyword>
<evidence type="ECO:0000313" key="1">
    <source>
        <dbReference type="EMBL" id="GAA3208965.1"/>
    </source>
</evidence>
<dbReference type="EMBL" id="BAAAUV010000005">
    <property type="protein sequence ID" value="GAA3208965.1"/>
    <property type="molecule type" value="Genomic_DNA"/>
</dbReference>
<protein>
    <submittedName>
        <fullName evidence="1">Ornithine cyclodeaminase</fullName>
    </submittedName>
</protein>
<name>A0ABP6Q873_9ACTN</name>
<dbReference type="PANTHER" id="PTHR13812">
    <property type="entry name" value="KETIMINE REDUCTASE MU-CRYSTALLIN"/>
    <property type="match status" value="1"/>
</dbReference>
<dbReference type="Pfam" id="PF02423">
    <property type="entry name" value="OCD_Mu_crystall"/>
    <property type="match status" value="1"/>
</dbReference>